<proteinExistence type="predicted"/>
<dbReference type="EMBL" id="CAMAPC010000029">
    <property type="protein sequence ID" value="CAH9067103.1"/>
    <property type="molecule type" value="Genomic_DNA"/>
</dbReference>
<keyword evidence="4" id="KW-1185">Reference proteome</keyword>
<reference evidence="2 5" key="1">
    <citation type="submission" date="2022-07" db="EMBL/GenBank/DDBJ databases">
        <authorList>
            <person name="Criscuolo A."/>
        </authorList>
    </citation>
    <scope>NUCLEOTIDE SEQUENCE</scope>
    <source>
        <strain evidence="5">CIP 111951</strain>
        <strain evidence="2">CIP111854</strain>
        <strain evidence="3">CIP111951</strain>
    </source>
</reference>
<organism evidence="2 4">
    <name type="scientific">Pseudoalteromonas holothuriae</name>
    <dbReference type="NCBI Taxonomy" id="2963714"/>
    <lineage>
        <taxon>Bacteria</taxon>
        <taxon>Pseudomonadati</taxon>
        <taxon>Pseudomonadota</taxon>
        <taxon>Gammaproteobacteria</taxon>
        <taxon>Alteromonadales</taxon>
        <taxon>Pseudoalteromonadaceae</taxon>
        <taxon>Pseudoalteromonas</taxon>
    </lineage>
</organism>
<evidence type="ECO:0000313" key="4">
    <source>
        <dbReference type="Proteomes" id="UP001152467"/>
    </source>
</evidence>
<dbReference type="RefSeq" id="WP_261595381.1">
    <property type="nucleotide sequence ID" value="NZ_CAMAPC010000029.1"/>
</dbReference>
<gene>
    <name evidence="2" type="ORF">PSECIP111854_04024</name>
    <name evidence="3" type="ORF">PSECIP111951_04064</name>
</gene>
<evidence type="ECO:0000313" key="5">
    <source>
        <dbReference type="Proteomes" id="UP001152485"/>
    </source>
</evidence>
<feature type="region of interest" description="Disordered" evidence="1">
    <location>
        <begin position="24"/>
        <end position="43"/>
    </location>
</feature>
<dbReference type="Proteomes" id="UP001152467">
    <property type="component" value="Unassembled WGS sequence"/>
</dbReference>
<evidence type="ECO:0000313" key="3">
    <source>
        <dbReference type="EMBL" id="CAH9068197.1"/>
    </source>
</evidence>
<comment type="caution">
    <text evidence="2">The sequence shown here is derived from an EMBL/GenBank/DDBJ whole genome shotgun (WGS) entry which is preliminary data.</text>
</comment>
<sequence>MSYEKMNDKQIPVYLLKHIFGGGAGSGDGIEPPKNKQCGAVLG</sequence>
<dbReference type="AlphaFoldDB" id="A0A9W4R4Z4"/>
<accession>A0A9W4R4Z4</accession>
<evidence type="ECO:0000256" key="1">
    <source>
        <dbReference type="SAM" id="MobiDB-lite"/>
    </source>
</evidence>
<dbReference type="Proteomes" id="UP001152485">
    <property type="component" value="Unassembled WGS sequence"/>
</dbReference>
<dbReference type="EMBL" id="CAMAPD010000033">
    <property type="protein sequence ID" value="CAH9068197.1"/>
    <property type="molecule type" value="Genomic_DNA"/>
</dbReference>
<evidence type="ECO:0000313" key="2">
    <source>
        <dbReference type="EMBL" id="CAH9067103.1"/>
    </source>
</evidence>
<protein>
    <submittedName>
        <fullName evidence="2">Uncharacterized protein</fullName>
    </submittedName>
</protein>
<name>A0A9W4R4Z4_9GAMM</name>